<organism evidence="4 5">
    <name type="scientific">Penicillium brasilianum</name>
    <dbReference type="NCBI Taxonomy" id="104259"/>
    <lineage>
        <taxon>Eukaryota</taxon>
        <taxon>Fungi</taxon>
        <taxon>Dikarya</taxon>
        <taxon>Ascomycota</taxon>
        <taxon>Pezizomycotina</taxon>
        <taxon>Eurotiomycetes</taxon>
        <taxon>Eurotiomycetidae</taxon>
        <taxon>Eurotiales</taxon>
        <taxon>Aspergillaceae</taxon>
        <taxon>Penicillium</taxon>
    </lineage>
</organism>
<dbReference type="EMBL" id="CDHK01000008">
    <property type="protein sequence ID" value="CEJ60479.1"/>
    <property type="molecule type" value="Genomic_DNA"/>
</dbReference>
<evidence type="ECO:0000313" key="4">
    <source>
        <dbReference type="EMBL" id="CEJ60479.1"/>
    </source>
</evidence>
<feature type="coiled-coil region" evidence="1">
    <location>
        <begin position="228"/>
        <end position="255"/>
    </location>
</feature>
<dbReference type="Proteomes" id="UP000042958">
    <property type="component" value="Unassembled WGS sequence"/>
</dbReference>
<evidence type="ECO:0000256" key="2">
    <source>
        <dbReference type="SAM" id="MobiDB-lite"/>
    </source>
</evidence>
<proteinExistence type="predicted"/>
<dbReference type="SUPFAM" id="SSF47459">
    <property type="entry name" value="HLH, helix-loop-helix DNA-binding domain"/>
    <property type="match status" value="1"/>
</dbReference>
<feature type="compositionally biased region" description="Polar residues" evidence="2">
    <location>
        <begin position="125"/>
        <end position="149"/>
    </location>
</feature>
<keyword evidence="5" id="KW-1185">Reference proteome</keyword>
<name>A0A0F7TV03_PENBI</name>
<reference evidence="5" key="1">
    <citation type="journal article" date="2015" name="Genome Announc.">
        <title>Draft genome sequence of the fungus Penicillium brasilianum MG11.</title>
        <authorList>
            <person name="Horn F."/>
            <person name="Linde J."/>
            <person name="Mattern D.J."/>
            <person name="Walther G."/>
            <person name="Guthke R."/>
            <person name="Brakhage A.A."/>
            <person name="Valiante V."/>
        </authorList>
    </citation>
    <scope>NUCLEOTIDE SEQUENCE [LARGE SCALE GENOMIC DNA]</scope>
    <source>
        <strain evidence="5">MG11</strain>
    </source>
</reference>
<feature type="domain" description="BHLH" evidence="3">
    <location>
        <begin position="177"/>
        <end position="238"/>
    </location>
</feature>
<keyword evidence="1" id="KW-0175">Coiled coil</keyword>
<dbReference type="InterPro" id="IPR036638">
    <property type="entry name" value="HLH_DNA-bd_sf"/>
</dbReference>
<feature type="region of interest" description="Disordered" evidence="2">
    <location>
        <begin position="120"/>
        <end position="168"/>
    </location>
</feature>
<gene>
    <name evidence="4" type="ORF">PMG11_09052</name>
</gene>
<accession>A0A0F7TV03</accession>
<dbReference type="AlphaFoldDB" id="A0A0F7TV03"/>
<evidence type="ECO:0000259" key="3">
    <source>
        <dbReference type="PROSITE" id="PS50888"/>
    </source>
</evidence>
<dbReference type="Pfam" id="PF00010">
    <property type="entry name" value="HLH"/>
    <property type="match status" value="1"/>
</dbReference>
<sequence length="270" mass="30519">MAMHAHRENDVYVQNHAWTYAAPKIMQHLGDNVPQGLGLIEKSYIPFDLDYLESCGSNNNKACDDQSLCNDLQNCVPASMNLSNNGGFPFVCNNEIIYDEYSVMPEHPWCPAAAPPIIKTPELSDGSQGTHNSAEVYQESQSLSPNSIDLLTPTPEDECNPEESPESGLTCKAMTRRQKIRHSQSERRYRRKLEARFSQLEDVVSQCHDENSKAGCKTSKRLQRVQLLGMARLNILELQREVMSLKRKLQILREATMPDTCRFTLQSEAT</sequence>
<dbReference type="PROSITE" id="PS50888">
    <property type="entry name" value="BHLH"/>
    <property type="match status" value="1"/>
</dbReference>
<dbReference type="Gene3D" id="4.10.280.10">
    <property type="entry name" value="Helix-loop-helix DNA-binding domain"/>
    <property type="match status" value="1"/>
</dbReference>
<feature type="compositionally biased region" description="Acidic residues" evidence="2">
    <location>
        <begin position="155"/>
        <end position="165"/>
    </location>
</feature>
<evidence type="ECO:0000256" key="1">
    <source>
        <dbReference type="SAM" id="Coils"/>
    </source>
</evidence>
<dbReference type="OrthoDB" id="10671374at2759"/>
<dbReference type="InterPro" id="IPR011598">
    <property type="entry name" value="bHLH_dom"/>
</dbReference>
<evidence type="ECO:0000313" key="5">
    <source>
        <dbReference type="Proteomes" id="UP000042958"/>
    </source>
</evidence>
<dbReference type="GO" id="GO:0046983">
    <property type="term" value="F:protein dimerization activity"/>
    <property type="evidence" value="ECO:0007669"/>
    <property type="project" value="InterPro"/>
</dbReference>
<protein>
    <recommendedName>
        <fullName evidence="3">BHLH domain-containing protein</fullName>
    </recommendedName>
</protein>